<dbReference type="Pfam" id="PF01288">
    <property type="entry name" value="HPPK"/>
    <property type="match status" value="1"/>
</dbReference>
<evidence type="ECO:0000259" key="13">
    <source>
        <dbReference type="PROSITE" id="PS00794"/>
    </source>
</evidence>
<evidence type="ECO:0000256" key="3">
    <source>
        <dbReference type="ARBA" id="ARBA00013253"/>
    </source>
</evidence>
<keyword evidence="6" id="KW-0547">Nucleotide-binding</keyword>
<dbReference type="PANTHER" id="PTHR43071">
    <property type="entry name" value="2-AMINO-4-HYDROXY-6-HYDROXYMETHYLDIHYDROPTERIDINE PYROPHOSPHOKINASE"/>
    <property type="match status" value="1"/>
</dbReference>
<sequence>MAAIAALSGLTVEKRSSVYRTEPQEKKNQPWFANQVLRCRCSGWTPAALMQSLLDCETALGRVRDVADPADRFGPRVIDIDLLLFADVESSSSLVTLPHPRMWQRAFVLVPLLEVYEEPEDVTSVSADRQNSLFSAGAIRSRLAQLQFRVERDCIWQ</sequence>
<evidence type="ECO:0000256" key="6">
    <source>
        <dbReference type="ARBA" id="ARBA00022741"/>
    </source>
</evidence>
<protein>
    <recommendedName>
        <fullName evidence="4">2-amino-4-hydroxy-6-hydroxymethyldihydropteridine pyrophosphokinase</fullName>
        <ecNumber evidence="3">2.7.6.3</ecNumber>
    </recommendedName>
    <alternativeName>
        <fullName evidence="11">6-hydroxymethyl-7,8-dihydropterin pyrophosphokinase</fullName>
    </alternativeName>
    <alternativeName>
        <fullName evidence="12">7,8-dihydro-6-hydroxymethylpterin-pyrophosphokinase</fullName>
    </alternativeName>
</protein>
<dbReference type="SUPFAM" id="SSF55083">
    <property type="entry name" value="6-hydroxymethyl-7,8-dihydropterin pyrophosphokinase, HPPK"/>
    <property type="match status" value="1"/>
</dbReference>
<dbReference type="EC" id="2.7.6.3" evidence="3"/>
<evidence type="ECO:0000256" key="4">
    <source>
        <dbReference type="ARBA" id="ARBA00016218"/>
    </source>
</evidence>
<dbReference type="GO" id="GO:0046654">
    <property type="term" value="P:tetrahydrofolate biosynthetic process"/>
    <property type="evidence" value="ECO:0007669"/>
    <property type="project" value="UniProtKB-UniPathway"/>
</dbReference>
<keyword evidence="15" id="KW-1185">Reference proteome</keyword>
<dbReference type="KEGG" id="dde:Dde_1969"/>
<dbReference type="eggNOG" id="COG0801">
    <property type="taxonomic scope" value="Bacteria"/>
</dbReference>
<reference evidence="14 15" key="1">
    <citation type="journal article" date="2011" name="J. Bacteriol.">
        <title>Complete genome sequence and updated annotation of Desulfovibrio alaskensis G20.</title>
        <authorList>
            <person name="Hauser L.J."/>
            <person name="Land M.L."/>
            <person name="Brown S.D."/>
            <person name="Larimer F."/>
            <person name="Keller K.L."/>
            <person name="Rapp-Giles B.J."/>
            <person name="Price M.N."/>
            <person name="Lin M."/>
            <person name="Bruce D.C."/>
            <person name="Detter J.C."/>
            <person name="Tapia R."/>
            <person name="Han C.S."/>
            <person name="Goodwin L.A."/>
            <person name="Cheng J.F."/>
            <person name="Pitluck S."/>
            <person name="Copeland A."/>
            <person name="Lucas S."/>
            <person name="Nolan M."/>
            <person name="Lapidus A.L."/>
            <person name="Palumbo A.V."/>
            <person name="Wall J.D."/>
        </authorList>
    </citation>
    <scope>NUCLEOTIDE SEQUENCE [LARGE SCALE GENOMIC DNA]</scope>
    <source>
        <strain evidence="15">ATCC BAA 1058 / DSM 17464 / G20</strain>
    </source>
</reference>
<dbReference type="Gene3D" id="3.30.70.560">
    <property type="entry name" value="7,8-Dihydro-6-hydroxymethylpterin-pyrophosphokinase HPPK"/>
    <property type="match status" value="1"/>
</dbReference>
<evidence type="ECO:0000256" key="7">
    <source>
        <dbReference type="ARBA" id="ARBA00022777"/>
    </source>
</evidence>
<dbReference type="PANTHER" id="PTHR43071:SF1">
    <property type="entry name" value="2-AMINO-4-HYDROXY-6-HYDROXYMETHYLDIHYDROPTERIDINE PYROPHOSPHOKINASE"/>
    <property type="match status" value="1"/>
</dbReference>
<dbReference type="CDD" id="cd00483">
    <property type="entry name" value="HPPK"/>
    <property type="match status" value="1"/>
</dbReference>
<evidence type="ECO:0000256" key="1">
    <source>
        <dbReference type="ARBA" id="ARBA00005051"/>
    </source>
</evidence>
<keyword evidence="9" id="KW-0289">Folate biosynthesis</keyword>
<gene>
    <name evidence="14" type="ordered locus">Dde_1969</name>
</gene>
<keyword evidence="5" id="KW-0808">Transferase</keyword>
<comment type="function">
    <text evidence="10">Catalyzes the transfer of pyrophosphate from adenosine triphosphate (ATP) to 6-hydroxymethyl-7,8-dihydropterin, an enzymatic step in folate biosynthesis pathway.</text>
</comment>
<proteinExistence type="inferred from homology"/>
<evidence type="ECO:0000256" key="5">
    <source>
        <dbReference type="ARBA" id="ARBA00022679"/>
    </source>
</evidence>
<comment type="similarity">
    <text evidence="2">Belongs to the HPPK family.</text>
</comment>
<dbReference type="AlphaFoldDB" id="Q30ZY0"/>
<dbReference type="GO" id="GO:0046656">
    <property type="term" value="P:folic acid biosynthetic process"/>
    <property type="evidence" value="ECO:0007669"/>
    <property type="project" value="UniProtKB-KW"/>
</dbReference>
<dbReference type="PROSITE" id="PS00794">
    <property type="entry name" value="HPPK"/>
    <property type="match status" value="1"/>
</dbReference>
<name>Q30ZY0_OLEA2</name>
<feature type="domain" description="7,8-dihydro-6-hydroxymethylpterin-pyrophosphokinase" evidence="13">
    <location>
        <begin position="72"/>
        <end position="83"/>
    </location>
</feature>
<evidence type="ECO:0000256" key="2">
    <source>
        <dbReference type="ARBA" id="ARBA00005810"/>
    </source>
</evidence>
<evidence type="ECO:0000256" key="9">
    <source>
        <dbReference type="ARBA" id="ARBA00022909"/>
    </source>
</evidence>
<evidence type="ECO:0000313" key="14">
    <source>
        <dbReference type="EMBL" id="ABB38766.1"/>
    </source>
</evidence>
<evidence type="ECO:0000256" key="11">
    <source>
        <dbReference type="ARBA" id="ARBA00029766"/>
    </source>
</evidence>
<dbReference type="Proteomes" id="UP000002710">
    <property type="component" value="Chromosome"/>
</dbReference>
<dbReference type="NCBIfam" id="TIGR01498">
    <property type="entry name" value="folK"/>
    <property type="match status" value="1"/>
</dbReference>
<comment type="pathway">
    <text evidence="1">Cofactor biosynthesis; tetrahydrofolate biosynthesis; 2-amino-4-hydroxy-6-hydroxymethyl-7,8-dihydropteridine diphosphate from 7,8-dihydroneopterin triphosphate: step 4/4.</text>
</comment>
<evidence type="ECO:0000256" key="10">
    <source>
        <dbReference type="ARBA" id="ARBA00029409"/>
    </source>
</evidence>
<dbReference type="GO" id="GO:0016301">
    <property type="term" value="F:kinase activity"/>
    <property type="evidence" value="ECO:0007669"/>
    <property type="project" value="UniProtKB-KW"/>
</dbReference>
<dbReference type="UniPathway" id="UPA00077">
    <property type="reaction ID" value="UER00155"/>
</dbReference>
<evidence type="ECO:0000313" key="15">
    <source>
        <dbReference type="Proteomes" id="UP000002710"/>
    </source>
</evidence>
<keyword evidence="8" id="KW-0067">ATP-binding</keyword>
<dbReference type="GO" id="GO:0003848">
    <property type="term" value="F:2-amino-4-hydroxy-6-hydroxymethyldihydropteridine diphosphokinase activity"/>
    <property type="evidence" value="ECO:0007669"/>
    <property type="project" value="UniProtKB-EC"/>
</dbReference>
<keyword evidence="7 14" id="KW-0418">Kinase</keyword>
<accession>Q30ZY0</accession>
<dbReference type="InterPro" id="IPR000550">
    <property type="entry name" value="Hppk"/>
</dbReference>
<dbReference type="GO" id="GO:0005524">
    <property type="term" value="F:ATP binding"/>
    <property type="evidence" value="ECO:0007669"/>
    <property type="project" value="UniProtKB-KW"/>
</dbReference>
<evidence type="ECO:0000256" key="12">
    <source>
        <dbReference type="ARBA" id="ARBA00033413"/>
    </source>
</evidence>
<dbReference type="InterPro" id="IPR035907">
    <property type="entry name" value="Hppk_sf"/>
</dbReference>
<evidence type="ECO:0000256" key="8">
    <source>
        <dbReference type="ARBA" id="ARBA00022840"/>
    </source>
</evidence>
<organism evidence="14 15">
    <name type="scientific">Oleidesulfovibrio alaskensis (strain ATCC BAA-1058 / DSM 17464 / G20)</name>
    <name type="common">Desulfovibrio alaskensis</name>
    <dbReference type="NCBI Taxonomy" id="207559"/>
    <lineage>
        <taxon>Bacteria</taxon>
        <taxon>Pseudomonadati</taxon>
        <taxon>Thermodesulfobacteriota</taxon>
        <taxon>Desulfovibrionia</taxon>
        <taxon>Desulfovibrionales</taxon>
        <taxon>Desulfovibrionaceae</taxon>
        <taxon>Oleidesulfovibrio</taxon>
    </lineage>
</organism>
<dbReference type="HOGENOM" id="CLU_097916_2_0_7"/>
<dbReference type="STRING" id="207559.Dde_1969"/>
<dbReference type="EMBL" id="CP000112">
    <property type="protein sequence ID" value="ABB38766.1"/>
    <property type="molecule type" value="Genomic_DNA"/>
</dbReference>